<accession>A0A133N833</accession>
<organism evidence="1 2">
    <name type="scientific">Clostridium perfringens</name>
    <dbReference type="NCBI Taxonomy" id="1502"/>
    <lineage>
        <taxon>Bacteria</taxon>
        <taxon>Bacillati</taxon>
        <taxon>Bacillota</taxon>
        <taxon>Clostridia</taxon>
        <taxon>Eubacteriales</taxon>
        <taxon>Clostridiaceae</taxon>
        <taxon>Clostridium</taxon>
    </lineage>
</organism>
<name>A0A133N833_CLOPF</name>
<protein>
    <submittedName>
        <fullName evidence="1">Uncharacterized protein</fullName>
    </submittedName>
</protein>
<comment type="caution">
    <text evidence="1">The sequence shown here is derived from an EMBL/GenBank/DDBJ whole genome shotgun (WGS) entry which is preliminary data.</text>
</comment>
<dbReference type="Proteomes" id="UP000070646">
    <property type="component" value="Unassembled WGS sequence"/>
</dbReference>
<evidence type="ECO:0000313" key="1">
    <source>
        <dbReference type="EMBL" id="KXA12461.1"/>
    </source>
</evidence>
<reference evidence="1 2" key="1">
    <citation type="submission" date="2016-01" db="EMBL/GenBank/DDBJ databases">
        <authorList>
            <person name="Oliw E.H."/>
        </authorList>
    </citation>
    <scope>NUCLEOTIDE SEQUENCE [LARGE SCALE GENOMIC DNA]</scope>
    <source>
        <strain evidence="1 2">MJR7757A</strain>
    </source>
</reference>
<dbReference type="AlphaFoldDB" id="A0A133N833"/>
<proteinExistence type="predicted"/>
<dbReference type="PATRIC" id="fig|1502.174.peg.1297"/>
<gene>
    <name evidence="1" type="ORF">HMPREF3222_01282</name>
</gene>
<dbReference type="EMBL" id="LRPU01000065">
    <property type="protein sequence ID" value="KXA12461.1"/>
    <property type="molecule type" value="Genomic_DNA"/>
</dbReference>
<evidence type="ECO:0000313" key="2">
    <source>
        <dbReference type="Proteomes" id="UP000070646"/>
    </source>
</evidence>
<sequence>MSSKKEKDRILKNVSFNINNKNDIKILEWLEDQDSFSPYVKMLIKKDMDENGLSNIVDAINNLSKVLIDNNISITKNTIAFSENEEKKIHEKDNTVKVDEEQSNIIKNFMNMGGK</sequence>
<dbReference type="RefSeq" id="WP_060795277.1">
    <property type="nucleotide sequence ID" value="NZ_CATNXU010000021.1"/>
</dbReference>